<evidence type="ECO:0000313" key="3">
    <source>
        <dbReference type="Proteomes" id="UP001321760"/>
    </source>
</evidence>
<dbReference type="EMBL" id="MU866046">
    <property type="protein sequence ID" value="KAK4441925.1"/>
    <property type="molecule type" value="Genomic_DNA"/>
</dbReference>
<reference evidence="2" key="2">
    <citation type="submission" date="2023-05" db="EMBL/GenBank/DDBJ databases">
        <authorList>
            <consortium name="Lawrence Berkeley National Laboratory"/>
            <person name="Steindorff A."/>
            <person name="Hensen N."/>
            <person name="Bonometti L."/>
            <person name="Westerberg I."/>
            <person name="Brannstrom I.O."/>
            <person name="Guillou S."/>
            <person name="Cros-Aarteil S."/>
            <person name="Calhoun S."/>
            <person name="Haridas S."/>
            <person name="Kuo A."/>
            <person name="Mondo S."/>
            <person name="Pangilinan J."/>
            <person name="Riley R."/>
            <person name="Labutti K."/>
            <person name="Andreopoulos B."/>
            <person name="Lipzen A."/>
            <person name="Chen C."/>
            <person name="Yanf M."/>
            <person name="Daum C."/>
            <person name="Ng V."/>
            <person name="Clum A."/>
            <person name="Ohm R."/>
            <person name="Martin F."/>
            <person name="Silar P."/>
            <person name="Natvig D."/>
            <person name="Lalanne C."/>
            <person name="Gautier V."/>
            <person name="Ament-Velasquez S.L."/>
            <person name="Kruys A."/>
            <person name="Hutchinson M.I."/>
            <person name="Powell A.J."/>
            <person name="Barry K."/>
            <person name="Miller A.N."/>
            <person name="Grigoriev I.V."/>
            <person name="Debuchy R."/>
            <person name="Gladieux P."/>
            <person name="Thoren M.H."/>
            <person name="Johannesson H."/>
        </authorList>
    </citation>
    <scope>NUCLEOTIDE SEQUENCE</scope>
    <source>
        <strain evidence="2">PSN243</strain>
    </source>
</reference>
<evidence type="ECO:0000313" key="2">
    <source>
        <dbReference type="EMBL" id="KAK4441925.1"/>
    </source>
</evidence>
<evidence type="ECO:0000256" key="1">
    <source>
        <dbReference type="SAM" id="SignalP"/>
    </source>
</evidence>
<keyword evidence="1" id="KW-0732">Signal</keyword>
<dbReference type="Proteomes" id="UP001321760">
    <property type="component" value="Unassembled WGS sequence"/>
</dbReference>
<feature type="signal peptide" evidence="1">
    <location>
        <begin position="1"/>
        <end position="17"/>
    </location>
</feature>
<feature type="chain" id="PRO_5043597399" description="Spondin domain-containing protein" evidence="1">
    <location>
        <begin position="18"/>
        <end position="260"/>
    </location>
</feature>
<accession>A0AAV9FYG1</accession>
<protein>
    <recommendedName>
        <fullName evidence="4">Spondin domain-containing protein</fullName>
    </recommendedName>
</protein>
<evidence type="ECO:0008006" key="4">
    <source>
        <dbReference type="Google" id="ProtNLM"/>
    </source>
</evidence>
<dbReference type="AlphaFoldDB" id="A0AAV9FYG1"/>
<keyword evidence="3" id="KW-1185">Reference proteome</keyword>
<organism evidence="2 3">
    <name type="scientific">Podospora aff. communis PSN243</name>
    <dbReference type="NCBI Taxonomy" id="3040156"/>
    <lineage>
        <taxon>Eukaryota</taxon>
        <taxon>Fungi</taxon>
        <taxon>Dikarya</taxon>
        <taxon>Ascomycota</taxon>
        <taxon>Pezizomycotina</taxon>
        <taxon>Sordariomycetes</taxon>
        <taxon>Sordariomycetidae</taxon>
        <taxon>Sordariales</taxon>
        <taxon>Podosporaceae</taxon>
        <taxon>Podospora</taxon>
    </lineage>
</organism>
<proteinExistence type="predicted"/>
<sequence>MFTKTTTLLGLAALAAAAPAPTSLPEPPTYPHPPYTTATAFRLIVNVTDLSKDFSPSIHNSEIFAYPIPSGAARPGLAQPGAGNIFYQWHDPNSGVRFPEFGGQLLTEGLRGPDTVMGLRKAIAGVGVDRVPMELDTVRAEDGRLGDSSMQVSPGGYFPHVAAGELSGLRFTFAVCNATVVTPRQGAMGFLGLEFFYDRVNAAPIPEGCVPVRLIPECQEGGLHEVPAGSKAEVYHRESKPVRCYEDVKAIDWEKYVFVH</sequence>
<reference evidence="2" key="1">
    <citation type="journal article" date="2023" name="Mol. Phylogenet. Evol.">
        <title>Genome-scale phylogeny and comparative genomics of the fungal order Sordariales.</title>
        <authorList>
            <person name="Hensen N."/>
            <person name="Bonometti L."/>
            <person name="Westerberg I."/>
            <person name="Brannstrom I.O."/>
            <person name="Guillou S."/>
            <person name="Cros-Aarteil S."/>
            <person name="Calhoun S."/>
            <person name="Haridas S."/>
            <person name="Kuo A."/>
            <person name="Mondo S."/>
            <person name="Pangilinan J."/>
            <person name="Riley R."/>
            <person name="LaButti K."/>
            <person name="Andreopoulos B."/>
            <person name="Lipzen A."/>
            <person name="Chen C."/>
            <person name="Yan M."/>
            <person name="Daum C."/>
            <person name="Ng V."/>
            <person name="Clum A."/>
            <person name="Steindorff A."/>
            <person name="Ohm R.A."/>
            <person name="Martin F."/>
            <person name="Silar P."/>
            <person name="Natvig D.O."/>
            <person name="Lalanne C."/>
            <person name="Gautier V."/>
            <person name="Ament-Velasquez S.L."/>
            <person name="Kruys A."/>
            <person name="Hutchinson M.I."/>
            <person name="Powell A.J."/>
            <person name="Barry K."/>
            <person name="Miller A.N."/>
            <person name="Grigoriev I.V."/>
            <person name="Debuchy R."/>
            <person name="Gladieux P."/>
            <person name="Hiltunen Thoren M."/>
            <person name="Johannesson H."/>
        </authorList>
    </citation>
    <scope>NUCLEOTIDE SEQUENCE</scope>
    <source>
        <strain evidence="2">PSN243</strain>
    </source>
</reference>
<comment type="caution">
    <text evidence="2">The sequence shown here is derived from an EMBL/GenBank/DDBJ whole genome shotgun (WGS) entry which is preliminary data.</text>
</comment>
<gene>
    <name evidence="2" type="ORF">QBC34DRAFT_364615</name>
</gene>
<name>A0AAV9FYG1_9PEZI</name>